<keyword evidence="2" id="KW-1185">Reference proteome</keyword>
<dbReference type="STRING" id="1237085.Ngar_c12140"/>
<dbReference type="Proteomes" id="UP000008037">
    <property type="component" value="Chromosome"/>
</dbReference>
<dbReference type="GeneID" id="13797473"/>
<dbReference type="AlphaFoldDB" id="K0IMS8"/>
<dbReference type="HOGENOM" id="CLU_172988_0_0_2"/>
<dbReference type="BioCyc" id="CNIT1237085:G1324-1212-MONOMER"/>
<dbReference type="EMBL" id="CP002408">
    <property type="protein sequence ID" value="AFU58154.1"/>
    <property type="molecule type" value="Genomic_DNA"/>
</dbReference>
<gene>
    <name evidence="1" type="ordered locus">Ngar_c12140</name>
</gene>
<dbReference type="InParanoid" id="K0IMS8"/>
<protein>
    <submittedName>
        <fullName evidence="1">Uncharacterized protein</fullName>
    </submittedName>
</protein>
<organism evidence="1 2">
    <name type="scientific">Nitrososphaera gargensis (strain Ga9.2)</name>
    <dbReference type="NCBI Taxonomy" id="1237085"/>
    <lineage>
        <taxon>Archaea</taxon>
        <taxon>Nitrososphaerota</taxon>
        <taxon>Nitrososphaeria</taxon>
        <taxon>Nitrososphaerales</taxon>
        <taxon>Nitrososphaeraceae</taxon>
        <taxon>Nitrososphaera</taxon>
    </lineage>
</organism>
<evidence type="ECO:0000313" key="1">
    <source>
        <dbReference type="EMBL" id="AFU58154.1"/>
    </source>
</evidence>
<name>K0IMS8_NITGG</name>
<dbReference type="KEGG" id="nga:Ngar_c12140"/>
<accession>K0IMS8</accession>
<dbReference type="RefSeq" id="WP_015018691.1">
    <property type="nucleotide sequence ID" value="NC_018719.1"/>
</dbReference>
<proteinExistence type="predicted"/>
<dbReference type="OrthoDB" id="11564at2157"/>
<sequence>MSQKNATSSQQDIQQSASQWSEIIGQLFDRLTGKGASVTYTFDNLVIDMPRAQGPGGQDIGSAKWTVNGKIVITAEAHRMEEAGQRASVSTAA</sequence>
<reference evidence="1 2" key="1">
    <citation type="journal article" date="2012" name="Environ. Microbiol.">
        <title>The genome of the ammonia-oxidizing Candidatus Nitrososphaera gargensis: insights into metabolic versatility and environmental adaptations.</title>
        <authorList>
            <person name="Spang A."/>
            <person name="Poehlein A."/>
            <person name="Offre P."/>
            <person name="Zumbragel S."/>
            <person name="Haider S."/>
            <person name="Rychlik N."/>
            <person name="Nowka B."/>
            <person name="Schmeisser C."/>
            <person name="Lebedeva E.V."/>
            <person name="Rattei T."/>
            <person name="Bohm C."/>
            <person name="Schmid M."/>
            <person name="Galushko A."/>
            <person name="Hatzenpichler R."/>
            <person name="Weinmaier T."/>
            <person name="Daniel R."/>
            <person name="Schleper C."/>
            <person name="Spieck E."/>
            <person name="Streit W."/>
            <person name="Wagner M."/>
        </authorList>
    </citation>
    <scope>NUCLEOTIDE SEQUENCE [LARGE SCALE GENOMIC DNA]</scope>
    <source>
        <strain evidence="2">Ga9.2</strain>
    </source>
</reference>
<evidence type="ECO:0000313" key="2">
    <source>
        <dbReference type="Proteomes" id="UP000008037"/>
    </source>
</evidence>